<keyword evidence="3" id="KW-1185">Reference proteome</keyword>
<reference evidence="3" key="1">
    <citation type="journal article" date="2013" name="Genome Announc.">
        <title>Draft genome sequence of the basidiomycetous yeast-like fungus Pseudozyma hubeiensis SY62, which produces an abundant amount of the biosurfactant mannosylerythritol lipids.</title>
        <authorList>
            <person name="Konishi M."/>
            <person name="Hatada Y."/>
            <person name="Horiuchi J."/>
        </authorList>
    </citation>
    <scope>NUCLEOTIDE SEQUENCE [LARGE SCALE GENOMIC DNA]</scope>
    <source>
        <strain evidence="3">SY62</strain>
    </source>
</reference>
<dbReference type="STRING" id="1305764.R9P543"/>
<dbReference type="RefSeq" id="XP_012190150.1">
    <property type="nucleotide sequence ID" value="XM_012334760.1"/>
</dbReference>
<proteinExistence type="predicted"/>
<dbReference type="OrthoDB" id="2549237at2759"/>
<sequence>MLELDVELLCRAAPSKMATYIRDQTRARSEAAVSRSLLYLIEIEAVASDISRTWLSIAKDARSLLLALQQNASARLRHCAIERFGAWLKGKEWRAAWDALGGAQGIAQLLRYFSASQVYSFTRIVGRSVRGRPSKGKLEKREAVTQLLSLLVPQLSADHTESADSTGSINTDDRNLAHAYSSLVPACTPEMAYTVLFGQQTAMTLRGDQRHLLREHPQLFIQDALSSTPPKSNWLDQDKFLPAVLLAVTHDTSIQEDPEKLDRFLTRTIESILINGRQVGSGLLTPDTALIKKLFAQRRLDLLLRKRIIEIILRALSKLDHRVPSMAAALKEQAARSWSRAPSVLQSVLRELVLPESVFKRQTTFAKLQKHVRPDQRWALLQLMFCSDHQTPPSEVDAAQLLDDLLSTDPYWQKVHISVLLALPSHQALLLVDRIAARPSRDDIIILANHNSILRFTTTGRLLDVDMVRFELQRDHASEDRVSFAKAAVQDYMDRASRSSEAADREHLARSAMHWAVCSRSIDLYTRTVIWLRRFIRDVTVARSLFSEETLYLRETIQLLSGIPQILGHQVTAEQIHLIILSANKAIWEWFETTRKSLLEPSFSVQNTAGARLLIRPVVVERMRRIDRLQAHLGFDTDAISKLVWDDTVDLLIRIEKACMEPNCRRLGVYQISGLLGTEIGENFFSSDALTIRSAAGFSFVEKLFIARDALWKQHRIGLNPAVAKLPRGVPQGLPLHVATSIWDLSQFLPRHPDCFLLQRAKCVVFAEAEVLLQPLSQSEDTGAAEECHEDYTFCLLLLIKAQRSISQKQRVVEAAFWHAVAVLSKRMPMHEAEAELRENFSIRLHCHAIPIFPSLFAPSPYPQLPSSRDAEGTSRLPIEWDPNMLGSPPTFSRRELENTIFDEMLDSNAWLNMHDGTLCYYSSEFSDTVPMRSPRNVRERPQRRALDVPLVGCKASNQGLDGNRVVDKNGQTLFCKDQIRTIREAQIAWHLMLYDEICLGVKTGQTALRLPFPDPQHARYPRVVLSRSFVDTARTRLEDDRLIAHMLKHLRSRIPPSILRDLTQRIMAARANKQLSWGDQLPTHFLRSLIASDRPSEAVELVLRSVLDNAEDSSWHRVLFSQRFLERLPASDACKVMTKMAAEILQRTGARSSDSKGSGAGIKISTVKMLAQTLGRSDIVPITVAVDTLAKLLDRSDHTDVRFAALSSMLELICTRPSTDDALTKRLIPELDRFVHVLAALDENHPAQSFEEWGEGVLPGVYERVGIPSTDLDCMKGLPRTFELVSQMMTKHKLWAPILMQRTVLPAMEESIKLHRRWLDRFLSRFSLSVDSLGLPVPPVKPEMLNILLTQHAALTPDWIADLYCQHLLFNIRPPAQVKGLKRKLKNTEDNAEKHWLATTSKPKLMYSGSPPFLQKFVYGVAESASSQSAIHDMLKERAYAVSRAEEVLHAMLDDMLESSWVDEQSFGSIVSQLRHQSFGDGKTVRARSVAWQLCLRPILEKVIAKVDGLRTPDWQRNVGRKPRFLPSMMRHRLDLLPYPEDAEPALSAEEKVRQCKAFADAIAEHVKALVSRGMPYKREMSELRFAATNCAVIHQAGVALALGQLDTGDHVECLCVDIAAKLLLTASCTTEEVESIQKMVEAWSRCEVEWIRTRLDELVGARSSYTMNDAKLEKALREKEMRDSDDDDTDEDQDEQGPPSDNLQTAIWTKIDC</sequence>
<dbReference type="HOGENOM" id="CLU_003616_1_0_1"/>
<evidence type="ECO:0000313" key="2">
    <source>
        <dbReference type="EMBL" id="GAC96563.1"/>
    </source>
</evidence>
<dbReference type="GeneID" id="24109429"/>
<protein>
    <submittedName>
        <fullName evidence="2">Uncharacterized protein</fullName>
    </submittedName>
</protein>
<feature type="region of interest" description="Disordered" evidence="1">
    <location>
        <begin position="1676"/>
        <end position="1715"/>
    </location>
</feature>
<feature type="compositionally biased region" description="Acidic residues" evidence="1">
    <location>
        <begin position="1685"/>
        <end position="1697"/>
    </location>
</feature>
<accession>R9P543</accession>
<gene>
    <name evidence="2" type="ORF">PHSY_004144</name>
</gene>
<dbReference type="EMBL" id="DF238802">
    <property type="protein sequence ID" value="GAC96563.1"/>
    <property type="molecule type" value="Genomic_DNA"/>
</dbReference>
<evidence type="ECO:0000256" key="1">
    <source>
        <dbReference type="SAM" id="MobiDB-lite"/>
    </source>
</evidence>
<dbReference type="Proteomes" id="UP000014071">
    <property type="component" value="Unassembled WGS sequence"/>
</dbReference>
<dbReference type="eggNOG" id="ENOG502RWXH">
    <property type="taxonomic scope" value="Eukaryota"/>
</dbReference>
<organism evidence="2 3">
    <name type="scientific">Pseudozyma hubeiensis (strain SY62)</name>
    <name type="common">Yeast</name>
    <dbReference type="NCBI Taxonomy" id="1305764"/>
    <lineage>
        <taxon>Eukaryota</taxon>
        <taxon>Fungi</taxon>
        <taxon>Dikarya</taxon>
        <taxon>Basidiomycota</taxon>
        <taxon>Ustilaginomycotina</taxon>
        <taxon>Ustilaginomycetes</taxon>
        <taxon>Ustilaginales</taxon>
        <taxon>Ustilaginaceae</taxon>
        <taxon>Pseudozyma</taxon>
    </lineage>
</organism>
<name>R9P543_PSEHS</name>
<evidence type="ECO:0000313" key="3">
    <source>
        <dbReference type="Proteomes" id="UP000014071"/>
    </source>
</evidence>